<protein>
    <submittedName>
        <fullName evidence="3">PilW family protein</fullName>
    </submittedName>
</protein>
<keyword evidence="2" id="KW-0998">Cell outer membrane</keyword>
<evidence type="ECO:0000256" key="1">
    <source>
        <dbReference type="ARBA" id="ARBA00004442"/>
    </source>
</evidence>
<evidence type="ECO:0000313" key="3">
    <source>
        <dbReference type="EMBL" id="MFC4638430.1"/>
    </source>
</evidence>
<dbReference type="RefSeq" id="WP_380061434.1">
    <property type="nucleotide sequence ID" value="NZ_JBHSEI010000005.1"/>
</dbReference>
<name>A0ABV9I841_9DEIO</name>
<organism evidence="3 4">
    <name type="scientific">Deinococcus hohokamensis</name>
    <dbReference type="NCBI Taxonomy" id="309883"/>
    <lineage>
        <taxon>Bacteria</taxon>
        <taxon>Thermotogati</taxon>
        <taxon>Deinococcota</taxon>
        <taxon>Deinococci</taxon>
        <taxon>Deinococcales</taxon>
        <taxon>Deinococcaceae</taxon>
        <taxon>Deinococcus</taxon>
    </lineage>
</organism>
<dbReference type="Proteomes" id="UP001595952">
    <property type="component" value="Unassembled WGS sequence"/>
</dbReference>
<dbReference type="Pfam" id="PF07963">
    <property type="entry name" value="N_methyl"/>
    <property type="match status" value="1"/>
</dbReference>
<keyword evidence="4" id="KW-1185">Reference proteome</keyword>
<dbReference type="EMBL" id="JBHSEI010000005">
    <property type="protein sequence ID" value="MFC4638430.1"/>
    <property type="molecule type" value="Genomic_DNA"/>
</dbReference>
<dbReference type="InterPro" id="IPR012902">
    <property type="entry name" value="N_methyl_site"/>
</dbReference>
<proteinExistence type="predicted"/>
<keyword evidence="2" id="KW-0472">Membrane</keyword>
<comment type="caution">
    <text evidence="3">The sequence shown here is derived from an EMBL/GenBank/DDBJ whole genome shotgun (WGS) entry which is preliminary data.</text>
</comment>
<gene>
    <name evidence="3" type="ORF">ACFO0D_08730</name>
</gene>
<evidence type="ECO:0000313" key="4">
    <source>
        <dbReference type="Proteomes" id="UP001595952"/>
    </source>
</evidence>
<dbReference type="NCBIfam" id="TIGR02532">
    <property type="entry name" value="IV_pilin_GFxxxE"/>
    <property type="match status" value="1"/>
</dbReference>
<evidence type="ECO:0000256" key="2">
    <source>
        <dbReference type="ARBA" id="ARBA00023237"/>
    </source>
</evidence>
<dbReference type="PROSITE" id="PS00409">
    <property type="entry name" value="PROKAR_NTER_METHYL"/>
    <property type="match status" value="1"/>
</dbReference>
<reference evidence="4" key="1">
    <citation type="journal article" date="2019" name="Int. J. Syst. Evol. Microbiol.">
        <title>The Global Catalogue of Microorganisms (GCM) 10K type strain sequencing project: providing services to taxonomists for standard genome sequencing and annotation.</title>
        <authorList>
            <consortium name="The Broad Institute Genomics Platform"/>
            <consortium name="The Broad Institute Genome Sequencing Center for Infectious Disease"/>
            <person name="Wu L."/>
            <person name="Ma J."/>
        </authorList>
    </citation>
    <scope>NUCLEOTIDE SEQUENCE [LARGE SCALE GENOMIC DNA]</scope>
    <source>
        <strain evidence="4">CCUG 55995</strain>
    </source>
</reference>
<comment type="subcellular location">
    <subcellularLocation>
        <location evidence="1">Cell outer membrane</location>
    </subcellularLocation>
</comment>
<accession>A0ABV9I841</accession>
<sequence>MKAASPRCRQVQGLTLVELLVGLALMAIVLTAVQAVTTSTMHANALLTARAEMQSDAVIANQLLLARAREACAVAAQGSSVTLPNVPGTQHGASRTWQVGTEPFVAFVTPDGAAERFYAYYLLSRADYEAQMPAQQSLATVQGAEARVMMEFTVPLAPGTCNPAPGTVAVPPTSPAGTGATALMVVNNVRVPTAAEPLFTVGADQAIVYTVRFERQVGARRVVLPAENADPYRYAIVGRNIR</sequence>